<organism evidence="1">
    <name type="scientific">mine drainage metagenome</name>
    <dbReference type="NCBI Taxonomy" id="410659"/>
    <lineage>
        <taxon>unclassified sequences</taxon>
        <taxon>metagenomes</taxon>
        <taxon>ecological metagenomes</taxon>
    </lineage>
</organism>
<comment type="caution">
    <text evidence="1">The sequence shown here is derived from an EMBL/GenBank/DDBJ whole genome shotgun (WGS) entry which is preliminary data.</text>
</comment>
<accession>A0A1J5PIV9</accession>
<protein>
    <submittedName>
        <fullName evidence="1">Uncharacterized protein</fullName>
    </submittedName>
</protein>
<gene>
    <name evidence="1" type="ORF">GALL_472540</name>
</gene>
<reference evidence="1" key="1">
    <citation type="submission" date="2016-10" db="EMBL/GenBank/DDBJ databases">
        <title>Sequence of Gallionella enrichment culture.</title>
        <authorList>
            <person name="Poehlein A."/>
            <person name="Muehling M."/>
            <person name="Daniel R."/>
        </authorList>
    </citation>
    <scope>NUCLEOTIDE SEQUENCE</scope>
</reference>
<dbReference type="EMBL" id="MLJW01003867">
    <property type="protein sequence ID" value="OIQ71130.1"/>
    <property type="molecule type" value="Genomic_DNA"/>
</dbReference>
<evidence type="ECO:0000313" key="1">
    <source>
        <dbReference type="EMBL" id="OIQ71130.1"/>
    </source>
</evidence>
<proteinExistence type="predicted"/>
<dbReference type="AlphaFoldDB" id="A0A1J5PIV9"/>
<sequence length="253" mass="26666">MRVHQAQGKLTHHFKTGQSSSQLVLRQTQQGHGGFKRRHGCPGGQLCCWQGVELQGGCGDDAQRAFAADEQVAQVVACVVFAQGAQAVPDIAFGGDHFESQAQFACIAKTQHLGTPGVAAQIAADSARTFGRQTQGEQQLCLQGPLLQRLQNAAGLGREGQIGGIQFAHGVHALQAQDNLPARVVRGRADHQAGVAALGHDGQTAGRVFTQEAGAGFNNGCHLRRIRRTQHGQRLAQAAFAPVLRPDAQVAAG</sequence>
<name>A0A1J5PIV9_9ZZZZ</name>